<evidence type="ECO:0000313" key="6">
    <source>
        <dbReference type="Proteomes" id="UP000502298"/>
    </source>
</evidence>
<proteinExistence type="predicted"/>
<dbReference type="SMART" id="SM00345">
    <property type="entry name" value="HTH_GNTR"/>
    <property type="match status" value="1"/>
</dbReference>
<sequence>MSVDDSRPIWIQLVDTFSHNIVTEKWPAGSKIPSVRELALDAGVNPNTIQRALAQLDNEGLTTTERTQGRFVTTDLQTIAHKRSELAGQATSQHVTTMANLGLSIDEAIELIRERWNASATHEGS</sequence>
<evidence type="ECO:0000256" key="2">
    <source>
        <dbReference type="ARBA" id="ARBA00023125"/>
    </source>
</evidence>
<protein>
    <submittedName>
        <fullName evidence="5">GntR family transcriptional regulator</fullName>
    </submittedName>
</protein>
<keyword evidence="3" id="KW-0804">Transcription</keyword>
<dbReference type="GO" id="GO:0003677">
    <property type="term" value="F:DNA binding"/>
    <property type="evidence" value="ECO:0007669"/>
    <property type="project" value="UniProtKB-KW"/>
</dbReference>
<dbReference type="PANTHER" id="PTHR38445:SF6">
    <property type="entry name" value="GNTR-FAMILY TRANSCRIPTIONAL REGULATOR"/>
    <property type="match status" value="1"/>
</dbReference>
<dbReference type="EMBL" id="CP050804">
    <property type="protein sequence ID" value="QJC22095.1"/>
    <property type="molecule type" value="Genomic_DNA"/>
</dbReference>
<dbReference type="InterPro" id="IPR036388">
    <property type="entry name" value="WH-like_DNA-bd_sf"/>
</dbReference>
<dbReference type="InterPro" id="IPR036390">
    <property type="entry name" value="WH_DNA-bd_sf"/>
</dbReference>
<dbReference type="RefSeq" id="WP_168918026.1">
    <property type="nucleotide sequence ID" value="NZ_CP050804.1"/>
</dbReference>
<dbReference type="PROSITE" id="PS50949">
    <property type="entry name" value="HTH_GNTR"/>
    <property type="match status" value="1"/>
</dbReference>
<dbReference type="Gene3D" id="1.10.10.10">
    <property type="entry name" value="Winged helix-like DNA-binding domain superfamily/Winged helix DNA-binding domain"/>
    <property type="match status" value="1"/>
</dbReference>
<dbReference type="Proteomes" id="UP000502298">
    <property type="component" value="Chromosome"/>
</dbReference>
<dbReference type="SUPFAM" id="SSF46785">
    <property type="entry name" value="Winged helix' DNA-binding domain"/>
    <property type="match status" value="1"/>
</dbReference>
<dbReference type="PANTHER" id="PTHR38445">
    <property type="entry name" value="HTH-TYPE TRANSCRIPTIONAL REPRESSOR YTRA"/>
    <property type="match status" value="1"/>
</dbReference>
<dbReference type="KEGG" id="arca:HC352_05965"/>
<dbReference type="InterPro" id="IPR000524">
    <property type="entry name" value="Tscrpt_reg_HTH_GntR"/>
</dbReference>
<evidence type="ECO:0000259" key="4">
    <source>
        <dbReference type="PROSITE" id="PS50949"/>
    </source>
</evidence>
<dbReference type="GO" id="GO:0003700">
    <property type="term" value="F:DNA-binding transcription factor activity"/>
    <property type="evidence" value="ECO:0007669"/>
    <property type="project" value="InterPro"/>
</dbReference>
<dbReference type="Pfam" id="PF00392">
    <property type="entry name" value="GntR"/>
    <property type="match status" value="1"/>
</dbReference>
<feature type="domain" description="HTH gntR-type" evidence="4">
    <location>
        <begin position="7"/>
        <end position="75"/>
    </location>
</feature>
<keyword evidence="2" id="KW-0238">DNA-binding</keyword>
<accession>A0A6H2ELY9</accession>
<gene>
    <name evidence="5" type="ORF">HC352_05965</name>
</gene>
<reference evidence="5 6" key="1">
    <citation type="submission" date="2020-03" db="EMBL/GenBank/DDBJ databases">
        <title>Complete genome of Arcanobacterium buesumensis sp. nov. strain 2701.</title>
        <authorList>
            <person name="Borowiak M."/>
            <person name="Alssahen M."/>
            <person name="Laemmler C."/>
            <person name="Malorny B."/>
            <person name="Hassan A."/>
            <person name="Prenger-Berninghoff E."/>
            <person name="Ploetz M."/>
            <person name="Abdulmawjood A."/>
        </authorList>
    </citation>
    <scope>NUCLEOTIDE SEQUENCE [LARGE SCALE GENOMIC DNA]</scope>
    <source>
        <strain evidence="5 6">2701</strain>
    </source>
</reference>
<keyword evidence="6" id="KW-1185">Reference proteome</keyword>
<name>A0A6H2ELY9_9ACTO</name>
<organism evidence="5 6">
    <name type="scientific">Arcanobacterium buesumense</name>
    <dbReference type="NCBI Taxonomy" id="2722751"/>
    <lineage>
        <taxon>Bacteria</taxon>
        <taxon>Bacillati</taxon>
        <taxon>Actinomycetota</taxon>
        <taxon>Actinomycetes</taxon>
        <taxon>Actinomycetales</taxon>
        <taxon>Actinomycetaceae</taxon>
        <taxon>Arcanobacterium</taxon>
    </lineage>
</organism>
<keyword evidence="1" id="KW-0805">Transcription regulation</keyword>
<evidence type="ECO:0000256" key="3">
    <source>
        <dbReference type="ARBA" id="ARBA00023163"/>
    </source>
</evidence>
<evidence type="ECO:0000313" key="5">
    <source>
        <dbReference type="EMBL" id="QJC22095.1"/>
    </source>
</evidence>
<dbReference type="CDD" id="cd07377">
    <property type="entry name" value="WHTH_GntR"/>
    <property type="match status" value="1"/>
</dbReference>
<dbReference type="AlphaFoldDB" id="A0A6H2ELY9"/>
<evidence type="ECO:0000256" key="1">
    <source>
        <dbReference type="ARBA" id="ARBA00023015"/>
    </source>
</evidence>